<dbReference type="GO" id="GO:0043590">
    <property type="term" value="C:bacterial nucleoid"/>
    <property type="evidence" value="ECO:0007669"/>
    <property type="project" value="TreeGrafter"/>
</dbReference>
<evidence type="ECO:0000256" key="4">
    <source>
        <dbReference type="ARBA" id="ARBA00022741"/>
    </source>
</evidence>
<dbReference type="FunCoup" id="W0DVT8">
    <property type="interactions" value="434"/>
</dbReference>
<dbReference type="Proteomes" id="UP000005380">
    <property type="component" value="Chromosome"/>
</dbReference>
<dbReference type="EMBL" id="CP007030">
    <property type="protein sequence ID" value="AHF00996.1"/>
    <property type="molecule type" value="Genomic_DNA"/>
</dbReference>
<comment type="function">
    <text evidence="1 9">May be involved in recombinational repair of damaged DNA.</text>
</comment>
<dbReference type="FunFam" id="3.40.50.300:FF:000356">
    <property type="entry name" value="DNA repair protein RecN"/>
    <property type="match status" value="1"/>
</dbReference>
<dbReference type="Gene3D" id="3.40.50.300">
    <property type="entry name" value="P-loop containing nucleotide triphosphate hydrolases"/>
    <property type="match status" value="2"/>
</dbReference>
<dbReference type="InParanoid" id="W0DVT8"/>
<evidence type="ECO:0000256" key="8">
    <source>
        <dbReference type="ARBA" id="ARBA00033408"/>
    </source>
</evidence>
<dbReference type="RefSeq" id="WP_006459233.1">
    <property type="nucleotide sequence ID" value="NZ_CP007030.1"/>
</dbReference>
<keyword evidence="13" id="KW-1185">Reference proteome</keyword>
<dbReference type="NCBIfam" id="NF008121">
    <property type="entry name" value="PRK10869.1"/>
    <property type="match status" value="1"/>
</dbReference>
<evidence type="ECO:0000256" key="2">
    <source>
        <dbReference type="ARBA" id="ARBA00009441"/>
    </source>
</evidence>
<accession>W0DVT8</accession>
<evidence type="ECO:0000256" key="5">
    <source>
        <dbReference type="ARBA" id="ARBA00022763"/>
    </source>
</evidence>
<dbReference type="InterPro" id="IPR003395">
    <property type="entry name" value="RecF/RecN/SMC_N"/>
</dbReference>
<dbReference type="HOGENOM" id="CLU_018297_3_1_6"/>
<gene>
    <name evidence="12" type="ORF">THIAE_03610</name>
</gene>
<dbReference type="Pfam" id="PF02463">
    <property type="entry name" value="SMC_N"/>
    <property type="match status" value="1"/>
</dbReference>
<dbReference type="NCBIfam" id="TIGR00634">
    <property type="entry name" value="recN"/>
    <property type="match status" value="1"/>
</dbReference>
<dbReference type="InterPro" id="IPR004604">
    <property type="entry name" value="DNA_recomb/repair_RecN"/>
</dbReference>
<evidence type="ECO:0000313" key="13">
    <source>
        <dbReference type="Proteomes" id="UP000005380"/>
    </source>
</evidence>
<dbReference type="FunFam" id="3.40.50.300:FF:000319">
    <property type="entry name" value="DNA repair protein RecN"/>
    <property type="match status" value="1"/>
</dbReference>
<evidence type="ECO:0000313" key="12">
    <source>
        <dbReference type="EMBL" id="AHF00996.1"/>
    </source>
</evidence>
<evidence type="ECO:0000256" key="3">
    <source>
        <dbReference type="ARBA" id="ARBA00021315"/>
    </source>
</evidence>
<evidence type="ECO:0000256" key="9">
    <source>
        <dbReference type="PIRNR" id="PIRNR003128"/>
    </source>
</evidence>
<dbReference type="KEGG" id="tao:THIAE_03610"/>
<dbReference type="SUPFAM" id="SSF52540">
    <property type="entry name" value="P-loop containing nucleoside triphosphate hydrolases"/>
    <property type="match status" value="2"/>
</dbReference>
<dbReference type="PANTHER" id="PTHR11059:SF0">
    <property type="entry name" value="DNA REPAIR PROTEIN RECN"/>
    <property type="match status" value="1"/>
</dbReference>
<evidence type="ECO:0000256" key="6">
    <source>
        <dbReference type="ARBA" id="ARBA00022840"/>
    </source>
</evidence>
<dbReference type="CDD" id="cd03241">
    <property type="entry name" value="ABC_RecN"/>
    <property type="match status" value="2"/>
</dbReference>
<keyword evidence="4" id="KW-0547">Nucleotide-binding</keyword>
<dbReference type="GO" id="GO:0006281">
    <property type="term" value="P:DNA repair"/>
    <property type="evidence" value="ECO:0007669"/>
    <property type="project" value="UniProtKB-KW"/>
</dbReference>
<dbReference type="PIRSF" id="PIRSF003128">
    <property type="entry name" value="RecN"/>
    <property type="match status" value="1"/>
</dbReference>
<organism evidence="12 13">
    <name type="scientific">Thiomicrospira aerophila AL3</name>
    <dbReference type="NCBI Taxonomy" id="717772"/>
    <lineage>
        <taxon>Bacteria</taxon>
        <taxon>Pseudomonadati</taxon>
        <taxon>Pseudomonadota</taxon>
        <taxon>Gammaproteobacteria</taxon>
        <taxon>Thiotrichales</taxon>
        <taxon>Piscirickettsiaceae</taxon>
        <taxon>Thiomicrospira</taxon>
    </lineage>
</organism>
<comment type="similarity">
    <text evidence="2 9">Belongs to the RecN family.</text>
</comment>
<reference evidence="12 13" key="1">
    <citation type="submission" date="2013-12" db="EMBL/GenBank/DDBJ databases">
        <authorList>
            <consortium name="DOE Joint Genome Institute"/>
            <person name="Kappler U."/>
            <person name="Huntemann M."/>
            <person name="Han J."/>
            <person name="Chen A."/>
            <person name="Kyrpides N."/>
            <person name="Mavromatis K."/>
            <person name="Markowitz V."/>
            <person name="Palaniappan K."/>
            <person name="Ivanova N."/>
            <person name="Schaumberg A."/>
            <person name="Pati A."/>
            <person name="Liolios K."/>
            <person name="Nordberg H.P."/>
            <person name="Cantor M.N."/>
            <person name="Hua S.X."/>
            <person name="Woyke T."/>
        </authorList>
    </citation>
    <scope>NUCLEOTIDE SEQUENCE [LARGE SCALE GENOMIC DNA]</scope>
    <source>
        <strain evidence="13">AL2</strain>
    </source>
</reference>
<evidence type="ECO:0000256" key="1">
    <source>
        <dbReference type="ARBA" id="ARBA00003618"/>
    </source>
</evidence>
<name>W0DVT8_9GAMM</name>
<dbReference type="STRING" id="717772.THIAE_03610"/>
<dbReference type="OrthoDB" id="9806954at2"/>
<protein>
    <recommendedName>
        <fullName evidence="3 9">DNA repair protein RecN</fullName>
    </recommendedName>
    <alternativeName>
        <fullName evidence="8 9">Recombination protein N</fullName>
    </alternativeName>
</protein>
<keyword evidence="10" id="KW-0175">Coiled coil</keyword>
<dbReference type="AlphaFoldDB" id="W0DVT8"/>
<keyword evidence="5 9" id="KW-0227">DNA damage</keyword>
<evidence type="ECO:0000259" key="11">
    <source>
        <dbReference type="Pfam" id="PF02463"/>
    </source>
</evidence>
<dbReference type="GO" id="GO:0009432">
    <property type="term" value="P:SOS response"/>
    <property type="evidence" value="ECO:0007669"/>
    <property type="project" value="UniProtKB-ARBA"/>
</dbReference>
<feature type="domain" description="RecF/RecN/SMC N-terminal" evidence="11">
    <location>
        <begin position="5"/>
        <end position="509"/>
    </location>
</feature>
<dbReference type="eggNOG" id="COG0497">
    <property type="taxonomic scope" value="Bacteria"/>
</dbReference>
<evidence type="ECO:0000256" key="7">
    <source>
        <dbReference type="ARBA" id="ARBA00023204"/>
    </source>
</evidence>
<keyword evidence="7 9" id="KW-0234">DNA repair</keyword>
<dbReference type="GO" id="GO:0005524">
    <property type="term" value="F:ATP binding"/>
    <property type="evidence" value="ECO:0007669"/>
    <property type="project" value="UniProtKB-KW"/>
</dbReference>
<sequence>MLSFLHIQNLALINQLELNFKPGLTVLTGETGAGKSILLDGLGLVLGERADSNLVRHGKTKATVTAEFDLTQAPDQQAWLQQHDLEDEHQAQNCILQRSVAADGRSKAYINGRPTTLAKLKELGQQLIVVHGQHQHQALMSQDTQRDLLDRFGQHQPLTDQVKSAYKTWQQLTQQLQQLRDAQQDAQAKLELLAFKQQEFAKIKPLAGEFDQLAEEQRTLAHANDIKTAGLQAFEHLDGDTSAASLISKALHEIERAVSYSPELAQLQQRLEGLLIELQELAGELYHYSDKIELDPYRLEEVDTRLGQLHALAKKYHLEPNDLAQYFETLNNELASLARHDEHSAELEASIKQAHIKLLQASQSLTLARKQTAQTLNQTISAAMQSLGMAHGRFEVAVESQSLSAQGQDRINFLVQTNPGQPAQALNKIASGGELSRISLAIQVACAQVAQTATLIFDEVDVGIGGAVAEVVGQKMRQLGHQRQVFAVTHLGQVASYGNQHFKVAKENTGDETITQVVPLTQQARVSEIARMIGGIDITEQTLGLADELLNKAQSF</sequence>
<feature type="coiled-coil region" evidence="10">
    <location>
        <begin position="169"/>
        <end position="199"/>
    </location>
</feature>
<keyword evidence="6" id="KW-0067">ATP-binding</keyword>
<evidence type="ECO:0000256" key="10">
    <source>
        <dbReference type="SAM" id="Coils"/>
    </source>
</evidence>
<dbReference type="GO" id="GO:0006310">
    <property type="term" value="P:DNA recombination"/>
    <property type="evidence" value="ECO:0007669"/>
    <property type="project" value="InterPro"/>
</dbReference>
<proteinExistence type="inferred from homology"/>
<dbReference type="InterPro" id="IPR027417">
    <property type="entry name" value="P-loop_NTPase"/>
</dbReference>
<dbReference type="PANTHER" id="PTHR11059">
    <property type="entry name" value="DNA REPAIR PROTEIN RECN"/>
    <property type="match status" value="1"/>
</dbReference>